<dbReference type="SMART" id="SM00044">
    <property type="entry name" value="CYCc"/>
    <property type="match status" value="1"/>
</dbReference>
<dbReference type="EMBL" id="JALIDZ010000001">
    <property type="protein sequence ID" value="MCT8970406.1"/>
    <property type="molecule type" value="Genomic_DNA"/>
</dbReference>
<comment type="caution">
    <text evidence="3">The sequence shown here is derived from an EMBL/GenBank/DDBJ whole genome shotgun (WGS) entry which is preliminary data.</text>
</comment>
<reference evidence="3 4" key="1">
    <citation type="submission" date="2022-04" db="EMBL/GenBank/DDBJ databases">
        <authorList>
            <person name="Ye Y.-Q."/>
            <person name="Du Z.-J."/>
        </authorList>
    </citation>
    <scope>NUCLEOTIDE SEQUENCE [LARGE SCALE GENOMIC DNA]</scope>
    <source>
        <strain evidence="3 4">A6E488</strain>
    </source>
</reference>
<accession>A0AAW5QQQ9</accession>
<keyword evidence="1" id="KW-1133">Transmembrane helix</keyword>
<evidence type="ECO:0000256" key="1">
    <source>
        <dbReference type="SAM" id="Phobius"/>
    </source>
</evidence>
<dbReference type="GO" id="GO:0004016">
    <property type="term" value="F:adenylate cyclase activity"/>
    <property type="evidence" value="ECO:0007669"/>
    <property type="project" value="UniProtKB-ARBA"/>
</dbReference>
<dbReference type="GO" id="GO:0006171">
    <property type="term" value="P:cAMP biosynthetic process"/>
    <property type="evidence" value="ECO:0007669"/>
    <property type="project" value="TreeGrafter"/>
</dbReference>
<keyword evidence="4" id="KW-1185">Reference proteome</keyword>
<dbReference type="CDD" id="cd07302">
    <property type="entry name" value="CHD"/>
    <property type="match status" value="1"/>
</dbReference>
<sequence length="657" mass="71242">MRENDENGTWTRPLRIHLGLVFVVLLIAIAGPMLWLSYDRGHDAAYEAIDLEMASVSERIVDHYRIAFADKLAMAQLAAGLDDMATSPPASLDEKRGFLFETIALAPDLDGIFVGYPDGRFLRLVSLREGSPWRAPLDAPEDAVAAMEMIIPDAAGDPTVRWTFLGADGEPTSFIPARPTDFDPRTRIWYREATQATGPIATEPYFMPFSGAYVKTIALKHKTDPGVVIAADVLMDTVARFLDEERVSPNAHSYIFDPDGKLIVHSDPVLMAELIEIANGQRGDDHVDLAEHDPLLNQVGDALKTSRSGRTHFAHAGKVYEVLLAPIDFLSTFAGYTIAVAAPRSDFTADVERGLHQGLAIGIGVLGLGIAITVIISRLISRSLTTLTGQALRLRDFDFSEPPPLRSRISEIVTLNGALASARIAISSFGLYVPKELVRRIVDSGLFDRRAAVRETVTVMFTDIKDFTTISEQNAPETVVSMLSDYFELLNGCVDANNGTIVQFLGDSINAMWNAPVASPDHARDACRCALQMKEALAAFNAAQRAAGKPELITRIGIHTGPAVVGNVGAEDRLQYTAMGDTVNVASRLEGMNKELGTAILVSRQTYDLCAGEPGAGNLAADKIDFTARGEVQVKGRSEPLEVFEPRRIVTPAQSGT</sequence>
<dbReference type="PROSITE" id="PS50125">
    <property type="entry name" value="GUANYLATE_CYCLASE_2"/>
    <property type="match status" value="1"/>
</dbReference>
<dbReference type="SUPFAM" id="SSF55073">
    <property type="entry name" value="Nucleotide cyclase"/>
    <property type="match status" value="1"/>
</dbReference>
<proteinExistence type="predicted"/>
<protein>
    <submittedName>
        <fullName evidence="3">Adenylate/guanylate cyclase domain-containing protein</fullName>
    </submittedName>
</protein>
<dbReference type="Gene3D" id="3.30.70.1230">
    <property type="entry name" value="Nucleotide cyclase"/>
    <property type="match status" value="1"/>
</dbReference>
<dbReference type="InterPro" id="IPR001054">
    <property type="entry name" value="A/G_cyclase"/>
</dbReference>
<dbReference type="InterPro" id="IPR029787">
    <property type="entry name" value="Nucleotide_cyclase"/>
</dbReference>
<feature type="transmembrane region" description="Helical" evidence="1">
    <location>
        <begin position="319"/>
        <end position="339"/>
    </location>
</feature>
<organism evidence="3 4">
    <name type="scientific">Microbaculum marinisediminis</name>
    <dbReference type="NCBI Taxonomy" id="2931392"/>
    <lineage>
        <taxon>Bacteria</taxon>
        <taxon>Pseudomonadati</taxon>
        <taxon>Pseudomonadota</taxon>
        <taxon>Alphaproteobacteria</taxon>
        <taxon>Hyphomicrobiales</taxon>
        <taxon>Tepidamorphaceae</taxon>
        <taxon>Microbaculum</taxon>
    </lineage>
</organism>
<keyword evidence="1" id="KW-0472">Membrane</keyword>
<name>A0AAW5QQQ9_9HYPH</name>
<dbReference type="RefSeq" id="WP_261613973.1">
    <property type="nucleotide sequence ID" value="NZ_JALIDZ010000001.1"/>
</dbReference>
<feature type="transmembrane region" description="Helical" evidence="1">
    <location>
        <begin position="359"/>
        <end position="380"/>
    </location>
</feature>
<dbReference type="InterPro" id="IPR050697">
    <property type="entry name" value="Adenylyl/Guanylyl_Cyclase_3/4"/>
</dbReference>
<feature type="domain" description="Guanylate cyclase" evidence="2">
    <location>
        <begin position="458"/>
        <end position="590"/>
    </location>
</feature>
<dbReference type="PANTHER" id="PTHR43081">
    <property type="entry name" value="ADENYLATE CYCLASE, TERMINAL-DIFFERENTIATION SPECIFIC-RELATED"/>
    <property type="match status" value="1"/>
</dbReference>
<dbReference type="Pfam" id="PF00211">
    <property type="entry name" value="Guanylate_cyc"/>
    <property type="match status" value="1"/>
</dbReference>
<dbReference type="PANTHER" id="PTHR43081:SF1">
    <property type="entry name" value="ADENYLATE CYCLASE, TERMINAL-DIFFERENTIATION SPECIFIC"/>
    <property type="match status" value="1"/>
</dbReference>
<keyword evidence="1" id="KW-0812">Transmembrane</keyword>
<evidence type="ECO:0000259" key="2">
    <source>
        <dbReference type="PROSITE" id="PS50125"/>
    </source>
</evidence>
<dbReference type="Gene3D" id="3.30.450.20">
    <property type="entry name" value="PAS domain"/>
    <property type="match status" value="2"/>
</dbReference>
<dbReference type="GO" id="GO:0035556">
    <property type="term" value="P:intracellular signal transduction"/>
    <property type="evidence" value="ECO:0007669"/>
    <property type="project" value="InterPro"/>
</dbReference>
<dbReference type="Proteomes" id="UP001320898">
    <property type="component" value="Unassembled WGS sequence"/>
</dbReference>
<evidence type="ECO:0000313" key="3">
    <source>
        <dbReference type="EMBL" id="MCT8970406.1"/>
    </source>
</evidence>
<evidence type="ECO:0000313" key="4">
    <source>
        <dbReference type="Proteomes" id="UP001320898"/>
    </source>
</evidence>
<gene>
    <name evidence="3" type="ORF">MUB46_00895</name>
</gene>
<dbReference type="AlphaFoldDB" id="A0AAW5QQQ9"/>
<feature type="transmembrane region" description="Helical" evidence="1">
    <location>
        <begin position="16"/>
        <end position="36"/>
    </location>
</feature>